<evidence type="ECO:0000313" key="2">
    <source>
        <dbReference type="EMBL" id="MBB1125805.1"/>
    </source>
</evidence>
<dbReference type="RefSeq" id="WP_182583436.1">
    <property type="nucleotide sequence ID" value="NZ_JABVCQ010000010.1"/>
</dbReference>
<dbReference type="InterPro" id="IPR026268">
    <property type="entry name" value="RseC"/>
</dbReference>
<sequence>MEHSRGQATDDPDWIAAANQPELVEAIARVVALEGKYALLEPEQSTSCGSCVAAGHCGSREWGSAANRLIGRRFTLVNTDEFRVGERLVIGVSHRALLRASMTAYVLPLLIMLLVGIVAQSLAGDDVITMIATAIGLGIGLLAARGVAYILSATGQLAPYFLRRANRSATTCQITAA</sequence>
<dbReference type="PANTHER" id="PTHR35867:SF1">
    <property type="entry name" value="PROTEIN RSEC"/>
    <property type="match status" value="1"/>
</dbReference>
<keyword evidence="1" id="KW-1133">Transmembrane helix</keyword>
<evidence type="ECO:0000313" key="3">
    <source>
        <dbReference type="Proteomes" id="UP000548632"/>
    </source>
</evidence>
<dbReference type="InterPro" id="IPR007359">
    <property type="entry name" value="SigmaE_reg_RseC_MucC"/>
</dbReference>
<accession>A0A839H8X0</accession>
<name>A0A839H8X0_9GAMM</name>
<comment type="caution">
    <text evidence="2">The sequence shown here is derived from an EMBL/GenBank/DDBJ whole genome shotgun (WGS) entry which is preliminary data.</text>
</comment>
<reference evidence="2 3" key="1">
    <citation type="journal article" date="2020" name="Arch. Microbiol.">
        <title>The genome sequence of the giant phototrophic gammaproteobacterium Thiospirillum jenense gives insight into its physiological properties and phylogenetic relationships.</title>
        <authorList>
            <person name="Imhoff J.F."/>
            <person name="Meyer T.E."/>
            <person name="Kyndt J.A."/>
        </authorList>
    </citation>
    <scope>NUCLEOTIDE SEQUENCE [LARGE SCALE GENOMIC DNA]</scope>
    <source>
        <strain evidence="2 3">DSM 216</strain>
    </source>
</reference>
<feature type="transmembrane region" description="Helical" evidence="1">
    <location>
        <begin position="104"/>
        <end position="122"/>
    </location>
</feature>
<dbReference type="Proteomes" id="UP000548632">
    <property type="component" value="Unassembled WGS sequence"/>
</dbReference>
<organism evidence="2 3">
    <name type="scientific">Thiospirillum jenense</name>
    <dbReference type="NCBI Taxonomy" id="1653858"/>
    <lineage>
        <taxon>Bacteria</taxon>
        <taxon>Pseudomonadati</taxon>
        <taxon>Pseudomonadota</taxon>
        <taxon>Gammaproteobacteria</taxon>
        <taxon>Chromatiales</taxon>
        <taxon>Chromatiaceae</taxon>
        <taxon>Thiospirillum</taxon>
    </lineage>
</organism>
<keyword evidence="3" id="KW-1185">Reference proteome</keyword>
<proteinExistence type="predicted"/>
<dbReference type="PANTHER" id="PTHR35867">
    <property type="entry name" value="PROTEIN RSEC"/>
    <property type="match status" value="1"/>
</dbReference>
<dbReference type="AlphaFoldDB" id="A0A839H8X0"/>
<dbReference type="Pfam" id="PF04246">
    <property type="entry name" value="RseC_MucC"/>
    <property type="match status" value="1"/>
</dbReference>
<feature type="transmembrane region" description="Helical" evidence="1">
    <location>
        <begin position="128"/>
        <end position="151"/>
    </location>
</feature>
<evidence type="ECO:0000256" key="1">
    <source>
        <dbReference type="SAM" id="Phobius"/>
    </source>
</evidence>
<keyword evidence="1" id="KW-0472">Membrane</keyword>
<gene>
    <name evidence="2" type="ORF">HUK38_06105</name>
</gene>
<protein>
    <submittedName>
        <fullName evidence="2">SoxR reducing system RseC family protein</fullName>
    </submittedName>
</protein>
<dbReference type="PIRSF" id="PIRSF004923">
    <property type="entry name" value="RseC"/>
    <property type="match status" value="1"/>
</dbReference>
<keyword evidence="1" id="KW-0812">Transmembrane</keyword>
<dbReference type="EMBL" id="JABVCQ010000010">
    <property type="protein sequence ID" value="MBB1125805.1"/>
    <property type="molecule type" value="Genomic_DNA"/>
</dbReference>